<sequence>MKTKDLLFSAVHFFVTCFIIGVGVLFLTLPYAAHLRVALVNFLLEPGEACRLIGASILGFGSLLFIAIFRLNRRNFLALDSADIDKGVIQEVALDHFQQKFPDEEWSFDVAVHPKGRLEIFTSGMGQLEEEEFEGEWKTFLGERLHYFKPFTLTFVET</sequence>
<evidence type="ECO:0000256" key="1">
    <source>
        <dbReference type="SAM" id="Phobius"/>
    </source>
</evidence>
<dbReference type="RefSeq" id="WP_194846834.1">
    <property type="nucleotide sequence ID" value="NZ_JAAEJV010000001.1"/>
</dbReference>
<keyword evidence="3" id="KW-1185">Reference proteome</keyword>
<keyword evidence="1" id="KW-0812">Transmembrane</keyword>
<accession>A0ABS0AWP8</accession>
<feature type="transmembrane region" description="Helical" evidence="1">
    <location>
        <begin position="7"/>
        <end position="32"/>
    </location>
</feature>
<keyword evidence="1" id="KW-0472">Membrane</keyword>
<organism evidence="2 3">
    <name type="scientific">Candidatus Neptunichlamydia vexilliferae</name>
    <dbReference type="NCBI Taxonomy" id="1651774"/>
    <lineage>
        <taxon>Bacteria</taxon>
        <taxon>Pseudomonadati</taxon>
        <taxon>Chlamydiota</taxon>
        <taxon>Chlamydiia</taxon>
        <taxon>Parachlamydiales</taxon>
        <taxon>Simkaniaceae</taxon>
        <taxon>Candidatus Neptunichlamydia</taxon>
    </lineage>
</organism>
<evidence type="ECO:0000313" key="3">
    <source>
        <dbReference type="Proteomes" id="UP001194714"/>
    </source>
</evidence>
<evidence type="ECO:0000313" key="2">
    <source>
        <dbReference type="EMBL" id="MBF5058563.1"/>
    </source>
</evidence>
<keyword evidence="1" id="KW-1133">Transmembrane helix</keyword>
<dbReference type="Proteomes" id="UP001194714">
    <property type="component" value="Unassembled WGS sequence"/>
</dbReference>
<comment type="caution">
    <text evidence="2">The sequence shown here is derived from an EMBL/GenBank/DDBJ whole genome shotgun (WGS) entry which is preliminary data.</text>
</comment>
<protein>
    <submittedName>
        <fullName evidence="2">Uncharacterized protein</fullName>
    </submittedName>
</protein>
<gene>
    <name evidence="2" type="ORF">NEPTK9_000059</name>
</gene>
<name>A0ABS0AWP8_9BACT</name>
<proteinExistence type="predicted"/>
<dbReference type="EMBL" id="JAAEJV010000001">
    <property type="protein sequence ID" value="MBF5058563.1"/>
    <property type="molecule type" value="Genomic_DNA"/>
</dbReference>
<feature type="transmembrane region" description="Helical" evidence="1">
    <location>
        <begin position="52"/>
        <end position="71"/>
    </location>
</feature>
<reference evidence="2 3" key="1">
    <citation type="submission" date="2020-01" db="EMBL/GenBank/DDBJ databases">
        <title>Draft genome sequence of Cand. Neptunochlamydia vexilliferae K9.</title>
        <authorList>
            <person name="Schulz F."/>
            <person name="Koestlbacher S."/>
            <person name="Wascher F."/>
            <person name="Pizzetti I."/>
            <person name="Horn M."/>
        </authorList>
    </citation>
    <scope>NUCLEOTIDE SEQUENCE [LARGE SCALE GENOMIC DNA]</scope>
    <source>
        <strain evidence="2 3">K9</strain>
    </source>
</reference>